<dbReference type="Gene3D" id="3.20.20.80">
    <property type="entry name" value="Glycosidases"/>
    <property type="match status" value="1"/>
</dbReference>
<sequence>MRYTARVLPWAVAALLMLGAGRGEAIERVFQSELPLPLGVQIDPETVTDEDLRQLREVGFDFVRFGIRPRVAQRTAVPVDYPRLTARLRAHGLQSLGTLFGGAGIWGPASAVVTDPDQRFAEFAAEVLGNDAIQVTAFELWNEPELKTFLNPARQDEFEQAMRLTCERLGQVPRRPVLAGFGFARFPFDERNARLQDLAFQLLKTGCLQELSVHPYRNQPESVIGDYRQLAASADERGIPRLTILASEWGYASVLPRRSQHAQAQLLVRTYLSNIAADIAALNLYAWRDRGTNPLEREDNFGLVDYWGQPKEAFRALRDTLQVLRGYRLSSYRQQGQLHRLVLSNGKGLLYLYWTNGGAASLPSDDVPGEACEMLYLGTTTQFSDCPPAGGLGRLVDSRPLAQRMKP</sequence>
<dbReference type="AlphaFoldDB" id="A0AAJ2EU36"/>
<dbReference type="SUPFAM" id="SSF51445">
    <property type="entry name" value="(Trans)glycosidases"/>
    <property type="match status" value="1"/>
</dbReference>
<dbReference type="EMBL" id="JAVJAF010000001">
    <property type="protein sequence ID" value="MDR6232348.1"/>
    <property type="molecule type" value="Genomic_DNA"/>
</dbReference>
<dbReference type="PANTHER" id="PTHR12631:SF10">
    <property type="entry name" value="BETA-XYLOSIDASE-LIKE PROTEIN-RELATED"/>
    <property type="match status" value="1"/>
</dbReference>
<evidence type="ECO:0000313" key="2">
    <source>
        <dbReference type="Proteomes" id="UP001268036"/>
    </source>
</evidence>
<dbReference type="InterPro" id="IPR051923">
    <property type="entry name" value="Glycosyl_Hydrolase_39"/>
</dbReference>
<comment type="caution">
    <text evidence="1">The sequence shown here is derived from an EMBL/GenBank/DDBJ whole genome shotgun (WGS) entry which is preliminary data.</text>
</comment>
<proteinExistence type="predicted"/>
<reference evidence="1" key="1">
    <citation type="submission" date="2023-08" db="EMBL/GenBank/DDBJ databases">
        <title>Functional and genomic diversity of the sorghum phyllosphere microbiome.</title>
        <authorList>
            <person name="Shade A."/>
        </authorList>
    </citation>
    <scope>NUCLEOTIDE SEQUENCE</scope>
    <source>
        <strain evidence="1">SORGH_AS_0201</strain>
    </source>
</reference>
<protein>
    <recommendedName>
        <fullName evidence="3">Beta-xylosidase</fullName>
    </recommendedName>
</protein>
<evidence type="ECO:0000313" key="1">
    <source>
        <dbReference type="EMBL" id="MDR6232348.1"/>
    </source>
</evidence>
<organism evidence="1 2">
    <name type="scientific">Pseudomonas oryzihabitans</name>
    <dbReference type="NCBI Taxonomy" id="47885"/>
    <lineage>
        <taxon>Bacteria</taxon>
        <taxon>Pseudomonadati</taxon>
        <taxon>Pseudomonadota</taxon>
        <taxon>Gammaproteobacteria</taxon>
        <taxon>Pseudomonadales</taxon>
        <taxon>Pseudomonadaceae</taxon>
        <taxon>Pseudomonas</taxon>
    </lineage>
</organism>
<evidence type="ECO:0008006" key="3">
    <source>
        <dbReference type="Google" id="ProtNLM"/>
    </source>
</evidence>
<gene>
    <name evidence="1" type="ORF">QE440_000089</name>
</gene>
<dbReference type="GO" id="GO:0004553">
    <property type="term" value="F:hydrolase activity, hydrolyzing O-glycosyl compounds"/>
    <property type="evidence" value="ECO:0007669"/>
    <property type="project" value="TreeGrafter"/>
</dbReference>
<dbReference type="InterPro" id="IPR017853">
    <property type="entry name" value="GH"/>
</dbReference>
<dbReference type="Proteomes" id="UP001268036">
    <property type="component" value="Unassembled WGS sequence"/>
</dbReference>
<dbReference type="RefSeq" id="WP_309754097.1">
    <property type="nucleotide sequence ID" value="NZ_JAVJAF010000001.1"/>
</dbReference>
<name>A0AAJ2EU36_9PSED</name>
<accession>A0AAJ2EU36</accession>
<dbReference type="PANTHER" id="PTHR12631">
    <property type="entry name" value="ALPHA-L-IDURONIDASE"/>
    <property type="match status" value="1"/>
</dbReference>